<evidence type="ECO:0000259" key="10">
    <source>
        <dbReference type="PROSITE" id="PS52004"/>
    </source>
</evidence>
<dbReference type="Pfam" id="PF13602">
    <property type="entry name" value="ADH_zinc_N_2"/>
    <property type="match status" value="1"/>
</dbReference>
<dbReference type="Gene3D" id="1.10.1200.10">
    <property type="entry name" value="ACP-like"/>
    <property type="match status" value="1"/>
</dbReference>
<dbReference type="GO" id="GO:1901336">
    <property type="term" value="P:lactone biosynthetic process"/>
    <property type="evidence" value="ECO:0007669"/>
    <property type="project" value="UniProtKB-ARBA"/>
</dbReference>
<dbReference type="SUPFAM" id="SSF50129">
    <property type="entry name" value="GroES-like"/>
    <property type="match status" value="1"/>
</dbReference>
<dbReference type="SUPFAM" id="SSF51735">
    <property type="entry name" value="NAD(P)-binding Rossmann-fold domains"/>
    <property type="match status" value="2"/>
</dbReference>
<feature type="region of interest" description="C-terminal hotdog fold" evidence="8">
    <location>
        <begin position="1122"/>
        <end position="1279"/>
    </location>
</feature>
<dbReference type="InterPro" id="IPR049900">
    <property type="entry name" value="PKS_mFAS_DH"/>
</dbReference>
<dbReference type="InterPro" id="IPR006162">
    <property type="entry name" value="Ppantetheine_attach_site"/>
</dbReference>
<dbReference type="Gene3D" id="3.40.47.10">
    <property type="match status" value="1"/>
</dbReference>
<evidence type="ECO:0000259" key="9">
    <source>
        <dbReference type="PROSITE" id="PS50075"/>
    </source>
</evidence>
<evidence type="ECO:0000256" key="6">
    <source>
        <dbReference type="ARBA" id="ARBA00023268"/>
    </source>
</evidence>
<dbReference type="GO" id="GO:0030639">
    <property type="term" value="P:polyketide biosynthetic process"/>
    <property type="evidence" value="ECO:0007669"/>
    <property type="project" value="UniProtKB-ARBA"/>
</dbReference>
<evidence type="ECO:0000256" key="7">
    <source>
        <dbReference type="ARBA" id="ARBA00023315"/>
    </source>
</evidence>
<dbReference type="Gene3D" id="3.40.366.10">
    <property type="entry name" value="Malonyl-Coenzyme A Acyl Carrier Protein, domain 2"/>
    <property type="match status" value="1"/>
</dbReference>
<evidence type="ECO:0000256" key="3">
    <source>
        <dbReference type="ARBA" id="ARBA00022679"/>
    </source>
</evidence>
<dbReference type="GO" id="GO:0004315">
    <property type="term" value="F:3-oxoacyl-[acyl-carrier-protein] synthase activity"/>
    <property type="evidence" value="ECO:0007669"/>
    <property type="project" value="InterPro"/>
</dbReference>
<dbReference type="InterPro" id="IPR036736">
    <property type="entry name" value="ACP-like_sf"/>
</dbReference>
<evidence type="ECO:0000256" key="1">
    <source>
        <dbReference type="ARBA" id="ARBA00022450"/>
    </source>
</evidence>
<dbReference type="InterPro" id="IPR001227">
    <property type="entry name" value="Ac_transferase_dom_sf"/>
</dbReference>
<dbReference type="InterPro" id="IPR011032">
    <property type="entry name" value="GroES-like_sf"/>
</dbReference>
<dbReference type="GO" id="GO:0004312">
    <property type="term" value="F:fatty acid synthase activity"/>
    <property type="evidence" value="ECO:0007669"/>
    <property type="project" value="TreeGrafter"/>
</dbReference>
<dbReference type="SUPFAM" id="SSF52151">
    <property type="entry name" value="FabD/lysophospholipase-like"/>
    <property type="match status" value="1"/>
</dbReference>
<dbReference type="Gene3D" id="3.10.129.110">
    <property type="entry name" value="Polyketide synthase dehydratase"/>
    <property type="match status" value="1"/>
</dbReference>
<dbReference type="Pfam" id="PF02801">
    <property type="entry name" value="Ketoacyl-synt_C"/>
    <property type="match status" value="1"/>
</dbReference>
<dbReference type="InterPro" id="IPR013968">
    <property type="entry name" value="PKS_KR"/>
</dbReference>
<evidence type="ECO:0000256" key="4">
    <source>
        <dbReference type="ARBA" id="ARBA00022857"/>
    </source>
</evidence>
<feature type="domain" description="Ketosynthase family 3 (KS3)" evidence="10">
    <location>
        <begin position="7"/>
        <end position="433"/>
    </location>
</feature>
<keyword evidence="6" id="KW-0511">Multifunctional enzyme</keyword>
<protein>
    <submittedName>
        <fullName evidence="12">Uncharacterized protein</fullName>
    </submittedName>
</protein>
<dbReference type="InterPro" id="IPR049552">
    <property type="entry name" value="PKS_DH_N"/>
</dbReference>
<dbReference type="InterPro" id="IPR020807">
    <property type="entry name" value="PKS_DH"/>
</dbReference>
<dbReference type="Pfam" id="PF00109">
    <property type="entry name" value="ketoacyl-synt"/>
    <property type="match status" value="1"/>
</dbReference>
<dbReference type="InterPro" id="IPR057326">
    <property type="entry name" value="KR_dom"/>
</dbReference>
<dbReference type="InterPro" id="IPR049551">
    <property type="entry name" value="PKS_DH_C"/>
</dbReference>
<dbReference type="PANTHER" id="PTHR43775:SF29">
    <property type="entry name" value="ASPERFURANONE POLYKETIDE SYNTHASE AFOG-RELATED"/>
    <property type="match status" value="1"/>
</dbReference>
<dbReference type="InterPro" id="IPR016039">
    <property type="entry name" value="Thiolase-like"/>
</dbReference>
<dbReference type="InterPro" id="IPR056501">
    <property type="entry name" value="NAD-bd_HRPKS_sdrA"/>
</dbReference>
<dbReference type="Gene3D" id="3.90.180.10">
    <property type="entry name" value="Medium-chain alcohol dehydrogenases, catalytic domain"/>
    <property type="match status" value="1"/>
</dbReference>
<feature type="active site" description="Proton donor; for dehydratase activity" evidence="8">
    <location>
        <position position="1188"/>
    </location>
</feature>
<sequence length="2558" mass="280305">MAGEYSTAPMAIIGMTCRFSGGATSPEKLWDMIVQRRSGWSEIPTSRFNANGLYHPNGERVGTTHVKGGHFLEDDIACFDAAFFGMASETASAMDPQYRMELEVVYEALESAGIPMESIKGTNTSVYGGVMFRDYHDTHSRDLDTLPRYFMTGNAATMASNRISHFYDLRGPSMTVDTGCSTSLTALHLACQNLRNGESNMSIVTGASLMINPDVFLSMSNIGFLSPDGISYAFDSRANGYGRGEGVGALLVKRLDDALRDGDSIRAIIRETGVNQNGKTPSITAPQQAAQEALIRQCYERVNLDPAQTTYVEAHGTGTPAGDPLEVGALAAALGGSRSAEHPLYLGSIKANIGHTEAASGVASVIKVALALEKGQIPPNTQLNTPNSEPRLNDRNMEVPVSTQRWPVGKGPRRASVNNFGFGGSNAHAILESPPVGSTNGTHVNGTHATNGTAGMNGTTGENGANRTNGQLKSNGPVVNGNKTNIFKREIPWVFRLSAKDAQTCQQMAADLSAYIESHPPVDEEAFLDRLAYTLGSRRSVFPWTAAVSARSLADLTRALDDDERLVPSRAAPSLRLGWVFTGQGAQWYAMGRELIATYPVFRSTILECDRYMTEMGSTWTLMEELHREESTSQVNNIIYSLGLATAIQIALVELLWSWGIHPTAVTGHSSGEIAAAYASKALDMKSAIGIAYLRGVLAEKFDDKILGKGGMMAVGLGRETVEHYLSRVTAGYCVVACVNSQYSVTISGDIPAIDQLEQLLQEDQVFARRLRVNGAFHCEQMRPMADLFDWSLRYLLTPHPDFGSVLFSSPKTGSRIQDGTVLATSSHWVGNMLQAVEFESSFRHMCFGDPSPKGAKDTQDVDLVLEIGPHGALGGPIQQPMTLPEFEGSGISYLPTLVRKQDAVFAMQRLAIELTHRGYPVDLNAVNFPHGPPSLSILHDLPSYPWNHSTRYWLEPRRNRADRQRQAPPSDLVGYSQPSITPLAHTWRHIIRLTDLPWLGDHRVQSSIVFPGAGLISMAIEGMRQVAAGRQQTVSAYELRDVDIAKALTVPEADEGVEVQLNIRPCDEQMLGTKDWLAFQIFSVSGDSRWTEHCSGRISVIATSDSTPLPSAIPSQSEDLYNRRIDPRYMWAAMRSVGIYHGPLFQNIHQVLAKPSASRTIFAIADTAAAMPKKSQTPHVLHPTTLDSVFQAAYTLLPESGARLPSAMVPRHIRSVRVSAQISSSPAHELEAYATLNRDYDAQSFETSLTVVDAKDRNSPVLEVDGLTCQSLGRALDREADPHENEICSRWEWAPDIGTLDAAACKDRIRCAPEAAEIETMRDLRQATILYILDIVSSLTVTDVQQLRGHLKKFYVWMVEQLKKASRNQFAPDSAQWRDISAADKAALYEKVGRTSVNGEMLCRLGPLGASFLRQEMAPLEVMLENRLLFRYYLEALKWDRSTRQVSELVRLCTHKNPRAKILEIGAGTGGGTQVILEALGKENGSSTGARFGRYDFTDISAGFFEAAKERFEDWADLMNFQKLDIEHDPVAQEFEEGSYDVVIACQVLHATKSMDRTLTHVRKLLKPGGKLILMETTRDELDVFFAFGLLPGWWLSEEEERRTTPSLTLPFWNQVLSRNGFTGLDLEVHDCDSEEFYAFSTILSTAQAPASSITSPVTIVTGTSPPPTSWMSELQTAVAAHIGCQPVIATLETVTPQGNICIFLGEAYEPLLDHVSNPVEFDRIIHLATRCKGLLWVTRGGSLDVDKPAMSLSQGLLRTLKSEYQGKSFISLDVDPRRSPWTAEVVQAISQIFPASFSETTDPATREFEYAERDGVLHIPRTVKDIPMNRNIFPESDTTEKTIHCRFRDAARPLRMKIGTPGLIDTLVFHDDLDAKSDPLPADWIEFDPTAFGLNFRDVMVAMGQLEANAIMGFECAGTIVRLGATAAAKGFAVGDRVCTLLRGHWATRPRAPWTSVMRIPQHLSDQEAASFPTVFATAYIALHETARLQRGESILIHAATGGVGQAAIQLAQLIGAEIYATASTPAKRQLLHETYGIPENNIFCSRDPSFATDVHLRTDGRGVDVVLNSLAGRLLQESFNCLAEFGRMVEIGKRDLEQHSGLDMYPFTRNVSFSSVDLLTWQSRRGADISCVLQSLSKLLGEKKIMPVYPLTLYPISQIEKAFRTMQTGQHMGKIIISVDEQDTVPVLERPPPFSLRSDASYVIVGGLGGIGRVLCEWMMARGARHLIIISRNARPGPFVTELEQQGCEVRTLACDIAAEDQLGAALAQCTDMPPIKGVIQGAMVLKDTILEQMTVGDFEAAVRPKAQGSWNLHQQLGDVDFFIMLSSLMGVMGAASQANYAAGGAFQDALARYRRNRGLPAVSLDLGIVRSVGFVAQTDGVQERLVQMGVTSLSEETVLRILEQAIMHPTGPPQIITGINTAPGKHWEEASWIQDPRFAALRYRDSTQVGASRATTGTTKQGKLRDQLAEIASPVDAAALICQELMQKLASMFGLVVEEMSATQDLSSYGVDSLVAVELRNWLVAQVGAEVSIFDLMQSPSLEDLSLRVATKRT</sequence>
<dbReference type="InterPro" id="IPR014031">
    <property type="entry name" value="Ketoacyl_synth_C"/>
</dbReference>
<dbReference type="Proteomes" id="UP000253845">
    <property type="component" value="Unassembled WGS sequence"/>
</dbReference>
<dbReference type="Gene3D" id="3.40.50.150">
    <property type="entry name" value="Vaccinia Virus protein VP39"/>
    <property type="match status" value="1"/>
</dbReference>
<accession>A0A370BXA6</accession>
<dbReference type="Pfam" id="PF08240">
    <property type="entry name" value="ADH_N"/>
    <property type="match status" value="1"/>
</dbReference>
<dbReference type="InterPro" id="IPR032821">
    <property type="entry name" value="PKS_assoc"/>
</dbReference>
<dbReference type="InterPro" id="IPR018201">
    <property type="entry name" value="Ketoacyl_synth_AS"/>
</dbReference>
<dbReference type="PROSITE" id="PS50075">
    <property type="entry name" value="CARRIER"/>
    <property type="match status" value="1"/>
</dbReference>
<keyword evidence="7" id="KW-0012">Acyltransferase</keyword>
<evidence type="ECO:0000256" key="5">
    <source>
        <dbReference type="ARBA" id="ARBA00023002"/>
    </source>
</evidence>
<dbReference type="GO" id="GO:0006633">
    <property type="term" value="P:fatty acid biosynthetic process"/>
    <property type="evidence" value="ECO:0007669"/>
    <property type="project" value="InterPro"/>
</dbReference>
<dbReference type="InterPro" id="IPR016035">
    <property type="entry name" value="Acyl_Trfase/lysoPLipase"/>
</dbReference>
<dbReference type="InterPro" id="IPR029063">
    <property type="entry name" value="SAM-dependent_MTases_sf"/>
</dbReference>
<dbReference type="CDD" id="cd00833">
    <property type="entry name" value="PKS"/>
    <property type="match status" value="1"/>
</dbReference>
<dbReference type="InterPro" id="IPR020841">
    <property type="entry name" value="PKS_Beta-ketoAc_synthase_dom"/>
</dbReference>
<dbReference type="InterPro" id="IPR042104">
    <property type="entry name" value="PKS_dehydratase_sf"/>
</dbReference>
<dbReference type="GO" id="GO:0031177">
    <property type="term" value="F:phosphopantetheine binding"/>
    <property type="evidence" value="ECO:0007669"/>
    <property type="project" value="InterPro"/>
</dbReference>
<dbReference type="InterPro" id="IPR020843">
    <property type="entry name" value="ER"/>
</dbReference>
<dbReference type="InterPro" id="IPR050091">
    <property type="entry name" value="PKS_NRPS_Biosynth_Enz"/>
</dbReference>
<keyword evidence="3" id="KW-0808">Transferase</keyword>
<feature type="domain" description="PKS/mFAS DH" evidence="11">
    <location>
        <begin position="971"/>
        <end position="1279"/>
    </location>
</feature>
<dbReference type="SMART" id="SM00827">
    <property type="entry name" value="PKS_AT"/>
    <property type="match status" value="1"/>
</dbReference>
<reference evidence="12 13" key="1">
    <citation type="submission" date="2018-07" db="EMBL/GenBank/DDBJ databases">
        <title>Section-level genome sequencing of Aspergillus section Nigri to investigate inter- and intra-species variation.</title>
        <authorList>
            <consortium name="DOE Joint Genome Institute"/>
            <person name="Vesth T.C."/>
            <person name="Nybo J.L."/>
            <person name="Theobald S."/>
            <person name="Frisvad J.C."/>
            <person name="Larsen T.O."/>
            <person name="Nielsen K.F."/>
            <person name="Hoof J.B."/>
            <person name="Brandl J."/>
            <person name="Salamov A."/>
            <person name="Riley R."/>
            <person name="Gladden J.M."/>
            <person name="Phatale P."/>
            <person name="Nielsen M.T."/>
            <person name="Lyhne E.K."/>
            <person name="Kogle M.E."/>
            <person name="Strasser K."/>
            <person name="McDonnell E."/>
            <person name="Barry K."/>
            <person name="Clum A."/>
            <person name="Chen C."/>
            <person name="Nolan M."/>
            <person name="Sandor L."/>
            <person name="Kuo A."/>
            <person name="Lipzen A."/>
            <person name="Hainaut M."/>
            <person name="Drula E."/>
            <person name="Tsang A."/>
            <person name="Magnuson J.K."/>
            <person name="Henrissat B."/>
            <person name="Wiebenga A."/>
            <person name="Simmons B.A."/>
            <person name="Makela M.R."/>
            <person name="De vries R.P."/>
            <person name="Grigoriev I.V."/>
            <person name="Mortensen U.H."/>
            <person name="Baker S.E."/>
            <person name="Andersen M.R."/>
        </authorList>
    </citation>
    <scope>NUCLEOTIDE SEQUENCE [LARGE SCALE GENOMIC DNA]</scope>
    <source>
        <strain evidence="12 13">ATCC 13496</strain>
    </source>
</reference>
<keyword evidence="2" id="KW-0597">Phosphoprotein</keyword>
<dbReference type="FunFam" id="3.40.50.720:FF:000209">
    <property type="entry name" value="Polyketide synthase Pks12"/>
    <property type="match status" value="1"/>
</dbReference>
<dbReference type="SUPFAM" id="SSF53901">
    <property type="entry name" value="Thiolase-like"/>
    <property type="match status" value="1"/>
</dbReference>
<evidence type="ECO:0000256" key="2">
    <source>
        <dbReference type="ARBA" id="ARBA00022553"/>
    </source>
</evidence>
<feature type="active site" description="Proton acceptor; for dehydratase activity" evidence="8">
    <location>
        <position position="1003"/>
    </location>
</feature>
<dbReference type="InterPro" id="IPR013154">
    <property type="entry name" value="ADH-like_N"/>
</dbReference>
<dbReference type="PANTHER" id="PTHR43775">
    <property type="entry name" value="FATTY ACID SYNTHASE"/>
    <property type="match status" value="1"/>
</dbReference>
<dbReference type="InterPro" id="IPR014043">
    <property type="entry name" value="Acyl_transferase_dom"/>
</dbReference>
<dbReference type="SMART" id="SM00829">
    <property type="entry name" value="PKS_ER"/>
    <property type="match status" value="1"/>
</dbReference>
<keyword evidence="1" id="KW-0596">Phosphopantetheine</keyword>
<feature type="domain" description="Carrier" evidence="9">
    <location>
        <begin position="2480"/>
        <end position="2557"/>
    </location>
</feature>
<dbReference type="PROSITE" id="PS00606">
    <property type="entry name" value="KS3_1"/>
    <property type="match status" value="1"/>
</dbReference>
<dbReference type="InterPro" id="IPR036291">
    <property type="entry name" value="NAD(P)-bd_dom_sf"/>
</dbReference>
<proteinExistence type="predicted"/>
<gene>
    <name evidence="12" type="ORF">M747DRAFT_353971</name>
</gene>
<dbReference type="Pfam" id="PF00698">
    <property type="entry name" value="Acyl_transf_1"/>
    <property type="match status" value="1"/>
</dbReference>
<dbReference type="PROSITE" id="PS52004">
    <property type="entry name" value="KS3_2"/>
    <property type="match status" value="1"/>
</dbReference>
<dbReference type="Pfam" id="PF00550">
    <property type="entry name" value="PP-binding"/>
    <property type="match status" value="1"/>
</dbReference>
<evidence type="ECO:0000313" key="12">
    <source>
        <dbReference type="EMBL" id="RDH18940.1"/>
    </source>
</evidence>
<dbReference type="Gene3D" id="3.30.70.3290">
    <property type="match status" value="1"/>
</dbReference>
<dbReference type="SMART" id="SM00822">
    <property type="entry name" value="PKS_KR"/>
    <property type="match status" value="1"/>
</dbReference>
<dbReference type="SMART" id="SM00823">
    <property type="entry name" value="PKS_PP"/>
    <property type="match status" value="1"/>
</dbReference>
<keyword evidence="4" id="KW-0521">NADP</keyword>
<dbReference type="SUPFAM" id="SSF53335">
    <property type="entry name" value="S-adenosyl-L-methionine-dependent methyltransferases"/>
    <property type="match status" value="1"/>
</dbReference>
<dbReference type="EMBL" id="KZ851921">
    <property type="protein sequence ID" value="RDH18940.1"/>
    <property type="molecule type" value="Genomic_DNA"/>
</dbReference>
<dbReference type="InterPro" id="IPR016036">
    <property type="entry name" value="Malonyl_transacylase_ACP-bd"/>
</dbReference>
<dbReference type="Pfam" id="PF08659">
    <property type="entry name" value="KR"/>
    <property type="match status" value="1"/>
</dbReference>
<dbReference type="Pfam" id="PF08242">
    <property type="entry name" value="Methyltransf_12"/>
    <property type="match status" value="1"/>
</dbReference>
<organism evidence="12 13">
    <name type="scientific">Aspergillus niger ATCC 13496</name>
    <dbReference type="NCBI Taxonomy" id="1353008"/>
    <lineage>
        <taxon>Eukaryota</taxon>
        <taxon>Fungi</taxon>
        <taxon>Dikarya</taxon>
        <taxon>Ascomycota</taxon>
        <taxon>Pezizomycotina</taxon>
        <taxon>Eurotiomycetes</taxon>
        <taxon>Eurotiomycetidae</taxon>
        <taxon>Eurotiales</taxon>
        <taxon>Aspergillaceae</taxon>
        <taxon>Aspergillus</taxon>
        <taxon>Aspergillus subgen. Circumdati</taxon>
    </lineage>
</organism>
<dbReference type="SUPFAM" id="SSF55048">
    <property type="entry name" value="Probable ACP-binding domain of malonyl-CoA ACP transacylase"/>
    <property type="match status" value="1"/>
</dbReference>
<dbReference type="InterPro" id="IPR020806">
    <property type="entry name" value="PKS_PP-bd"/>
</dbReference>
<dbReference type="Pfam" id="PF23114">
    <property type="entry name" value="NAD-bd_HRPKS_sdrA"/>
    <property type="match status" value="1"/>
</dbReference>
<dbReference type="CDD" id="cd05195">
    <property type="entry name" value="enoyl_red"/>
    <property type="match status" value="1"/>
</dbReference>
<dbReference type="SMART" id="SM00826">
    <property type="entry name" value="PKS_DH"/>
    <property type="match status" value="1"/>
</dbReference>
<dbReference type="PROSITE" id="PS00012">
    <property type="entry name" value="PHOSPHOPANTETHEINE"/>
    <property type="match status" value="1"/>
</dbReference>
<dbReference type="CDD" id="cd02440">
    <property type="entry name" value="AdoMet_MTases"/>
    <property type="match status" value="1"/>
</dbReference>
<feature type="region of interest" description="N-terminal hotdog fold" evidence="8">
    <location>
        <begin position="971"/>
        <end position="1106"/>
    </location>
</feature>
<dbReference type="Pfam" id="PF14765">
    <property type="entry name" value="PS-DH"/>
    <property type="match status" value="1"/>
</dbReference>
<dbReference type="InterPro" id="IPR009081">
    <property type="entry name" value="PP-bd_ACP"/>
</dbReference>
<dbReference type="GO" id="GO:0016491">
    <property type="term" value="F:oxidoreductase activity"/>
    <property type="evidence" value="ECO:0007669"/>
    <property type="project" value="UniProtKB-KW"/>
</dbReference>
<dbReference type="VEuPathDB" id="FungiDB:M747DRAFT_353971"/>
<dbReference type="Pfam" id="PF21089">
    <property type="entry name" value="PKS_DH_N"/>
    <property type="match status" value="1"/>
</dbReference>
<keyword evidence="5" id="KW-0560">Oxidoreductase</keyword>
<dbReference type="SUPFAM" id="SSF47336">
    <property type="entry name" value="ACP-like"/>
    <property type="match status" value="1"/>
</dbReference>
<dbReference type="InterPro" id="IPR013217">
    <property type="entry name" value="Methyltransf_12"/>
</dbReference>
<evidence type="ECO:0000313" key="13">
    <source>
        <dbReference type="Proteomes" id="UP000253845"/>
    </source>
</evidence>
<dbReference type="Gene3D" id="3.40.50.720">
    <property type="entry name" value="NAD(P)-binding Rossmann-like Domain"/>
    <property type="match status" value="1"/>
</dbReference>
<evidence type="ECO:0000256" key="8">
    <source>
        <dbReference type="PROSITE-ProRule" id="PRU01363"/>
    </source>
</evidence>
<evidence type="ECO:0000259" key="11">
    <source>
        <dbReference type="PROSITE" id="PS52019"/>
    </source>
</evidence>
<dbReference type="SMART" id="SM00825">
    <property type="entry name" value="PKS_KS"/>
    <property type="match status" value="1"/>
</dbReference>
<dbReference type="InterPro" id="IPR014030">
    <property type="entry name" value="Ketoacyl_synth_N"/>
</dbReference>
<dbReference type="PROSITE" id="PS52019">
    <property type="entry name" value="PKS_MFAS_DH"/>
    <property type="match status" value="1"/>
</dbReference>
<dbReference type="Pfam" id="PF16197">
    <property type="entry name" value="KAsynt_C_assoc"/>
    <property type="match status" value="1"/>
</dbReference>
<name>A0A370BXA6_ASPNG</name>
<dbReference type="FunFam" id="3.40.47.10:FF:000019">
    <property type="entry name" value="Polyketide synthase type I"/>
    <property type="match status" value="1"/>
</dbReference>